<dbReference type="Proteomes" id="UP000326396">
    <property type="component" value="Linkage Group LG7"/>
</dbReference>
<accession>A0A5N6LZS6</accession>
<dbReference type="AlphaFoldDB" id="A0A5N6LZS6"/>
<protein>
    <submittedName>
        <fullName evidence="2">Uncharacterized protein</fullName>
    </submittedName>
</protein>
<proteinExistence type="predicted"/>
<evidence type="ECO:0000313" key="3">
    <source>
        <dbReference type="Proteomes" id="UP000326396"/>
    </source>
</evidence>
<keyword evidence="3" id="KW-1185">Reference proteome</keyword>
<evidence type="ECO:0000313" key="2">
    <source>
        <dbReference type="EMBL" id="KAD3067051.1"/>
    </source>
</evidence>
<organism evidence="2 3">
    <name type="scientific">Mikania micrantha</name>
    <name type="common">bitter vine</name>
    <dbReference type="NCBI Taxonomy" id="192012"/>
    <lineage>
        <taxon>Eukaryota</taxon>
        <taxon>Viridiplantae</taxon>
        <taxon>Streptophyta</taxon>
        <taxon>Embryophyta</taxon>
        <taxon>Tracheophyta</taxon>
        <taxon>Spermatophyta</taxon>
        <taxon>Magnoliopsida</taxon>
        <taxon>eudicotyledons</taxon>
        <taxon>Gunneridae</taxon>
        <taxon>Pentapetalae</taxon>
        <taxon>asterids</taxon>
        <taxon>campanulids</taxon>
        <taxon>Asterales</taxon>
        <taxon>Asteraceae</taxon>
        <taxon>Asteroideae</taxon>
        <taxon>Heliantheae alliance</taxon>
        <taxon>Eupatorieae</taxon>
        <taxon>Mikania</taxon>
    </lineage>
</organism>
<feature type="transmembrane region" description="Helical" evidence="1">
    <location>
        <begin position="12"/>
        <end position="35"/>
    </location>
</feature>
<name>A0A5N6LZS6_9ASTR</name>
<dbReference type="EMBL" id="SZYD01000017">
    <property type="protein sequence ID" value="KAD3067051.1"/>
    <property type="molecule type" value="Genomic_DNA"/>
</dbReference>
<keyword evidence="1" id="KW-1133">Transmembrane helix</keyword>
<gene>
    <name evidence="2" type="ORF">E3N88_34931</name>
</gene>
<evidence type="ECO:0000256" key="1">
    <source>
        <dbReference type="SAM" id="Phobius"/>
    </source>
</evidence>
<comment type="caution">
    <text evidence="2">The sequence shown here is derived from an EMBL/GenBank/DDBJ whole genome shotgun (WGS) entry which is preliminary data.</text>
</comment>
<keyword evidence="1" id="KW-0472">Membrane</keyword>
<reference evidence="2 3" key="1">
    <citation type="submission" date="2019-05" db="EMBL/GenBank/DDBJ databases">
        <title>Mikania micrantha, genome provides insights into the molecular mechanism of rapid growth.</title>
        <authorList>
            <person name="Liu B."/>
        </authorList>
    </citation>
    <scope>NUCLEOTIDE SEQUENCE [LARGE SCALE GENOMIC DNA]</scope>
    <source>
        <strain evidence="2">NLD-2019</strain>
        <tissue evidence="2">Leaf</tissue>
    </source>
</reference>
<keyword evidence="1" id="KW-0812">Transmembrane</keyword>
<sequence length="88" mass="9856">MKHNGDEEVWLLFSVLCVRVATGDTYVLMLGLSLVAGAWSLRRNGDTEESFSPENIDTKGSVQVGTFDNKVLFKNEFNRQIGRDGDEM</sequence>